<protein>
    <submittedName>
        <fullName evidence="1">Uncharacterized protein</fullName>
    </submittedName>
</protein>
<gene>
    <name evidence="1" type="ORF">MPIPNATIZW_LOCUS13963</name>
</gene>
<keyword evidence="2" id="KW-1185">Reference proteome</keyword>
<evidence type="ECO:0000313" key="1">
    <source>
        <dbReference type="EMBL" id="CAK6445657.1"/>
    </source>
</evidence>
<name>A0ABP0AAW3_PIPNA</name>
<sequence>MGLAPLQELRAGPSSVPGGIQDQFCASASRGQRSRSPARLVSVFDFQPDELLLMLSLTCQPPSSSHCVGSPCSIAIPRHPILERPESLSANAPGGSAGTCGWWGEHCRVILVYYTVLISRRFKP</sequence>
<proteinExistence type="predicted"/>
<organism evidence="1 2">
    <name type="scientific">Pipistrellus nathusii</name>
    <name type="common">Nathusius' pipistrelle</name>
    <dbReference type="NCBI Taxonomy" id="59473"/>
    <lineage>
        <taxon>Eukaryota</taxon>
        <taxon>Metazoa</taxon>
        <taxon>Chordata</taxon>
        <taxon>Craniata</taxon>
        <taxon>Vertebrata</taxon>
        <taxon>Euteleostomi</taxon>
        <taxon>Mammalia</taxon>
        <taxon>Eutheria</taxon>
        <taxon>Laurasiatheria</taxon>
        <taxon>Chiroptera</taxon>
        <taxon>Yangochiroptera</taxon>
        <taxon>Vespertilionidae</taxon>
        <taxon>Pipistrellus</taxon>
    </lineage>
</organism>
<dbReference type="Proteomes" id="UP001314169">
    <property type="component" value="Chromosome 5"/>
</dbReference>
<dbReference type="EMBL" id="OY882862">
    <property type="protein sequence ID" value="CAK6445657.1"/>
    <property type="molecule type" value="Genomic_DNA"/>
</dbReference>
<reference evidence="1" key="1">
    <citation type="submission" date="2023-12" db="EMBL/GenBank/DDBJ databases">
        <authorList>
            <person name="Brown T."/>
        </authorList>
    </citation>
    <scope>NUCLEOTIDE SEQUENCE</scope>
</reference>
<evidence type="ECO:0000313" key="2">
    <source>
        <dbReference type="Proteomes" id="UP001314169"/>
    </source>
</evidence>
<accession>A0ABP0AAW3</accession>